<dbReference type="AlphaFoldDB" id="A0ABD1SLE3"/>
<name>A0ABD1SLE3_9LAMI</name>
<sequence length="128" mass="13697">MPKLKIRRGGFVDDILPPLVSCTMPVLEIIIPHVLEAMVSISSTAPLVPGITERAPSVLPPIGTLSPLENFRIPDKWKAVVDGEGETATLERGTKGNRDVGDSQRAKQGQEAHFQGAEGHVSHDRGAS</sequence>
<comment type="caution">
    <text evidence="2">The sequence shown here is derived from an EMBL/GenBank/DDBJ whole genome shotgun (WGS) entry which is preliminary data.</text>
</comment>
<proteinExistence type="predicted"/>
<keyword evidence="3" id="KW-1185">Reference proteome</keyword>
<evidence type="ECO:0000313" key="2">
    <source>
        <dbReference type="EMBL" id="KAL2501543.1"/>
    </source>
</evidence>
<protein>
    <submittedName>
        <fullName evidence="2">Uncharacterized protein</fullName>
    </submittedName>
</protein>
<reference evidence="3" key="1">
    <citation type="submission" date="2024-07" db="EMBL/GenBank/DDBJ databases">
        <title>Two chromosome-level genome assemblies of Korean endemic species Abeliophyllum distichum and Forsythia ovata (Oleaceae).</title>
        <authorList>
            <person name="Jang H."/>
        </authorList>
    </citation>
    <scope>NUCLEOTIDE SEQUENCE [LARGE SCALE GENOMIC DNA]</scope>
</reference>
<feature type="compositionally biased region" description="Basic and acidic residues" evidence="1">
    <location>
        <begin position="92"/>
        <end position="110"/>
    </location>
</feature>
<evidence type="ECO:0000256" key="1">
    <source>
        <dbReference type="SAM" id="MobiDB-lite"/>
    </source>
</evidence>
<dbReference type="EMBL" id="JBFOLJ010000010">
    <property type="protein sequence ID" value="KAL2501543.1"/>
    <property type="molecule type" value="Genomic_DNA"/>
</dbReference>
<feature type="region of interest" description="Disordered" evidence="1">
    <location>
        <begin position="84"/>
        <end position="128"/>
    </location>
</feature>
<gene>
    <name evidence="2" type="ORF">Fot_35391</name>
</gene>
<dbReference type="Proteomes" id="UP001604277">
    <property type="component" value="Unassembled WGS sequence"/>
</dbReference>
<organism evidence="2 3">
    <name type="scientific">Forsythia ovata</name>
    <dbReference type="NCBI Taxonomy" id="205694"/>
    <lineage>
        <taxon>Eukaryota</taxon>
        <taxon>Viridiplantae</taxon>
        <taxon>Streptophyta</taxon>
        <taxon>Embryophyta</taxon>
        <taxon>Tracheophyta</taxon>
        <taxon>Spermatophyta</taxon>
        <taxon>Magnoliopsida</taxon>
        <taxon>eudicotyledons</taxon>
        <taxon>Gunneridae</taxon>
        <taxon>Pentapetalae</taxon>
        <taxon>asterids</taxon>
        <taxon>lamiids</taxon>
        <taxon>Lamiales</taxon>
        <taxon>Oleaceae</taxon>
        <taxon>Forsythieae</taxon>
        <taxon>Forsythia</taxon>
    </lineage>
</organism>
<evidence type="ECO:0000313" key="3">
    <source>
        <dbReference type="Proteomes" id="UP001604277"/>
    </source>
</evidence>
<accession>A0ABD1SLE3</accession>